<evidence type="ECO:0000313" key="2">
    <source>
        <dbReference type="Proteomes" id="UP000541969"/>
    </source>
</evidence>
<gene>
    <name evidence="1" type="ORF">GGQ55_003464</name>
</gene>
<sequence length="58" mass="6272">MSDRVTWEKCPKCGAPAAVGWTTVAWASGEPVEDEPTEIDCTSGCQLNSDEVQDAFDH</sequence>
<organism evidence="1 2">
    <name type="scientific">Petropleomorpha daqingensis</name>
    <dbReference type="NCBI Taxonomy" id="2026353"/>
    <lineage>
        <taxon>Bacteria</taxon>
        <taxon>Bacillati</taxon>
        <taxon>Actinomycetota</taxon>
        <taxon>Actinomycetes</taxon>
        <taxon>Geodermatophilales</taxon>
        <taxon>Geodermatophilaceae</taxon>
        <taxon>Petropleomorpha</taxon>
    </lineage>
</organism>
<dbReference type="EMBL" id="JACBZT010000001">
    <property type="protein sequence ID" value="NYJ07186.1"/>
    <property type="molecule type" value="Genomic_DNA"/>
</dbReference>
<evidence type="ECO:0000313" key="1">
    <source>
        <dbReference type="EMBL" id="NYJ07186.1"/>
    </source>
</evidence>
<comment type="caution">
    <text evidence="1">The sequence shown here is derived from an EMBL/GenBank/DDBJ whole genome shotgun (WGS) entry which is preliminary data.</text>
</comment>
<reference evidence="1 2" key="1">
    <citation type="submission" date="2020-07" db="EMBL/GenBank/DDBJ databases">
        <title>Sequencing the genomes of 1000 actinobacteria strains.</title>
        <authorList>
            <person name="Klenk H.-P."/>
        </authorList>
    </citation>
    <scope>NUCLEOTIDE SEQUENCE [LARGE SCALE GENOMIC DNA]</scope>
    <source>
        <strain evidence="1 2">DSM 104001</strain>
    </source>
</reference>
<name>A0A853CIP4_9ACTN</name>
<dbReference type="Proteomes" id="UP000541969">
    <property type="component" value="Unassembled WGS sequence"/>
</dbReference>
<proteinExistence type="predicted"/>
<dbReference type="RefSeq" id="WP_179718850.1">
    <property type="nucleotide sequence ID" value="NZ_JACBZT010000001.1"/>
</dbReference>
<dbReference type="AlphaFoldDB" id="A0A853CIP4"/>
<accession>A0A853CIP4</accession>
<keyword evidence="2" id="KW-1185">Reference proteome</keyword>
<protein>
    <submittedName>
        <fullName evidence="1">Uncharacterized protein</fullName>
    </submittedName>
</protein>